<proteinExistence type="predicted"/>
<evidence type="ECO:0000313" key="2">
    <source>
        <dbReference type="EMBL" id="KAK7079649.1"/>
    </source>
</evidence>
<feature type="region of interest" description="Disordered" evidence="1">
    <location>
        <begin position="146"/>
        <end position="167"/>
    </location>
</feature>
<gene>
    <name evidence="2" type="ORF">SK128_006051</name>
</gene>
<keyword evidence="3" id="KW-1185">Reference proteome</keyword>
<evidence type="ECO:0000313" key="3">
    <source>
        <dbReference type="Proteomes" id="UP001381693"/>
    </source>
</evidence>
<accession>A0AAN8XI52</accession>
<feature type="non-terminal residue" evidence="2">
    <location>
        <position position="1"/>
    </location>
</feature>
<protein>
    <submittedName>
        <fullName evidence="2">Uncharacterized protein</fullName>
    </submittedName>
</protein>
<sequence length="192" mass="19923">LEDLTKTFHYGASLLRRTFYKDDPSAPQSPIGPRVNLVEQVQALGVDRFVGSGQVLTVGGVVTSRPATSPLLHLSNLIMSSAKTTSSSTSAITDTTTISSGGGMFVPKVLSPGERRPTLPSGAPMGIPGHPGSGHLDNRLSQLKPGQRADLGTVGGRTRPTSLGTVPPRQIGAEQNVGTVGWTSFGRKGGLL</sequence>
<comment type="caution">
    <text evidence="2">The sequence shown here is derived from an EMBL/GenBank/DDBJ whole genome shotgun (WGS) entry which is preliminary data.</text>
</comment>
<dbReference type="Proteomes" id="UP001381693">
    <property type="component" value="Unassembled WGS sequence"/>
</dbReference>
<dbReference type="EMBL" id="JAXCGZ010006608">
    <property type="protein sequence ID" value="KAK7079649.1"/>
    <property type="molecule type" value="Genomic_DNA"/>
</dbReference>
<reference evidence="2 3" key="1">
    <citation type="submission" date="2023-11" db="EMBL/GenBank/DDBJ databases">
        <title>Halocaridina rubra genome assembly.</title>
        <authorList>
            <person name="Smith C."/>
        </authorList>
    </citation>
    <scope>NUCLEOTIDE SEQUENCE [LARGE SCALE GENOMIC DNA]</scope>
    <source>
        <strain evidence="2">EP-1</strain>
        <tissue evidence="2">Whole</tissue>
    </source>
</reference>
<dbReference type="AlphaFoldDB" id="A0AAN8XI52"/>
<organism evidence="2 3">
    <name type="scientific">Halocaridina rubra</name>
    <name type="common">Hawaiian red shrimp</name>
    <dbReference type="NCBI Taxonomy" id="373956"/>
    <lineage>
        <taxon>Eukaryota</taxon>
        <taxon>Metazoa</taxon>
        <taxon>Ecdysozoa</taxon>
        <taxon>Arthropoda</taxon>
        <taxon>Crustacea</taxon>
        <taxon>Multicrustacea</taxon>
        <taxon>Malacostraca</taxon>
        <taxon>Eumalacostraca</taxon>
        <taxon>Eucarida</taxon>
        <taxon>Decapoda</taxon>
        <taxon>Pleocyemata</taxon>
        <taxon>Caridea</taxon>
        <taxon>Atyoidea</taxon>
        <taxon>Atyidae</taxon>
        <taxon>Halocaridina</taxon>
    </lineage>
</organism>
<evidence type="ECO:0000256" key="1">
    <source>
        <dbReference type="SAM" id="MobiDB-lite"/>
    </source>
</evidence>
<name>A0AAN8XI52_HALRR</name>